<dbReference type="GO" id="GO:0008270">
    <property type="term" value="F:zinc ion binding"/>
    <property type="evidence" value="ECO:0007669"/>
    <property type="project" value="InterPro"/>
</dbReference>
<dbReference type="Proteomes" id="UP000695562">
    <property type="component" value="Unassembled WGS sequence"/>
</dbReference>
<evidence type="ECO:0000313" key="3">
    <source>
        <dbReference type="EMBL" id="KAF2075617.1"/>
    </source>
</evidence>
<keyword evidence="4" id="KW-1185">Reference proteome</keyword>
<dbReference type="InterPro" id="IPR024884">
    <property type="entry name" value="NAPE-PLD"/>
</dbReference>
<evidence type="ECO:0000259" key="2">
    <source>
        <dbReference type="Pfam" id="PF12706"/>
    </source>
</evidence>
<dbReference type="GO" id="GO:0070290">
    <property type="term" value="F:N-acylphosphatidylethanolamine-specific phospholipase D activity"/>
    <property type="evidence" value="ECO:0007669"/>
    <property type="project" value="InterPro"/>
</dbReference>
<name>A0A8J4V697_9MYCE</name>
<dbReference type="Gene3D" id="3.60.15.10">
    <property type="entry name" value="Ribonuclease Z/Hydroxyacylglutathione hydrolase-like"/>
    <property type="match status" value="1"/>
</dbReference>
<dbReference type="InterPro" id="IPR001279">
    <property type="entry name" value="Metallo-B-lactamas"/>
</dbReference>
<dbReference type="PANTHER" id="PTHR15032:SF4">
    <property type="entry name" value="N-ACYL-PHOSPHATIDYLETHANOLAMINE-HYDROLYZING PHOSPHOLIPASE D"/>
    <property type="match status" value="1"/>
</dbReference>
<sequence>MQKTYSIFKNGKYVNPFGSTNKTFGDMVSYLWNRPKVLPLTEHEKTHVHPVLPVDFDKIASDYDPTTTIRSTWIGHSTVLVQMEGYTFITDPVWSKRCTPLPGFPAGPARYRDPPCSINDLPKLDFVILSHNHYDHLDADAVQQIGNTPKWFVPKGMKAWFKSVNIDNVIELDWWEEATFNDDLTLVCTPCQHYSQRTMTDRYAVLWGSWCVLGKHKRFHFAGDTAKCDVFNEIGHFYGPFDYSLIPIGAYDLNREFMKTFHCNVPEAVEIHQQLKSKRSMGVHWGTYLLSTEPLLEPPTLLKSESAQAGLKEDEFFASKIGVTTDIIG</sequence>
<accession>A0A8J4V697</accession>
<evidence type="ECO:0000313" key="4">
    <source>
        <dbReference type="Proteomes" id="UP000695562"/>
    </source>
</evidence>
<evidence type="ECO:0000256" key="1">
    <source>
        <dbReference type="PIRSR" id="PIRSR038896-50"/>
    </source>
</evidence>
<dbReference type="Pfam" id="PF12706">
    <property type="entry name" value="Lactamase_B_2"/>
    <property type="match status" value="1"/>
</dbReference>
<organism evidence="3 4">
    <name type="scientific">Polysphondylium violaceum</name>
    <dbReference type="NCBI Taxonomy" id="133409"/>
    <lineage>
        <taxon>Eukaryota</taxon>
        <taxon>Amoebozoa</taxon>
        <taxon>Evosea</taxon>
        <taxon>Eumycetozoa</taxon>
        <taxon>Dictyostelia</taxon>
        <taxon>Dictyosteliales</taxon>
        <taxon>Dictyosteliaceae</taxon>
        <taxon>Polysphondylium</taxon>
    </lineage>
</organism>
<dbReference type="GO" id="GO:0005737">
    <property type="term" value="C:cytoplasm"/>
    <property type="evidence" value="ECO:0007669"/>
    <property type="project" value="TreeGrafter"/>
</dbReference>
<dbReference type="PIRSF" id="PIRSF038896">
    <property type="entry name" value="NAPE-PLD"/>
    <property type="match status" value="1"/>
</dbReference>
<dbReference type="InterPro" id="IPR036866">
    <property type="entry name" value="RibonucZ/Hydroxyglut_hydro"/>
</dbReference>
<dbReference type="OrthoDB" id="332863at2759"/>
<comment type="caution">
    <text evidence="3">The sequence shown here is derived from an EMBL/GenBank/DDBJ whole genome shotgun (WGS) entry which is preliminary data.</text>
</comment>
<dbReference type="PANTHER" id="PTHR15032">
    <property type="entry name" value="N-ACYL-PHOSPHATIDYLETHANOLAMINE-HYDROLYZING PHOSPHOLIPASE D"/>
    <property type="match status" value="1"/>
</dbReference>
<protein>
    <recommendedName>
        <fullName evidence="2">Metallo-beta-lactamase domain-containing protein</fullName>
    </recommendedName>
</protein>
<dbReference type="EMBL" id="AJWJ01000092">
    <property type="protein sequence ID" value="KAF2075617.1"/>
    <property type="molecule type" value="Genomic_DNA"/>
</dbReference>
<feature type="domain" description="Metallo-beta-lactamase" evidence="2">
    <location>
        <begin position="88"/>
        <end position="285"/>
    </location>
</feature>
<feature type="binding site" evidence="1">
    <location>
        <position position="262"/>
    </location>
    <ligand>
        <name>an N-acyl-1,2-diacyl-sn-glycero-3-phosphoethanolamine</name>
        <dbReference type="ChEBI" id="CHEBI:62537"/>
    </ligand>
</feature>
<proteinExistence type="predicted"/>
<feature type="binding site" evidence="1">
    <location>
        <position position="134"/>
    </location>
    <ligand>
        <name>an N-acyl-1,2-diacyl-sn-glycero-3-phosphoethanolamine</name>
        <dbReference type="ChEBI" id="CHEBI:62537"/>
    </ligand>
</feature>
<gene>
    <name evidence="3" type="ORF">CYY_003085</name>
</gene>
<reference evidence="3" key="1">
    <citation type="submission" date="2020-01" db="EMBL/GenBank/DDBJ databases">
        <title>Development of genomics and gene disruption for Polysphondylium violaceum indicates a role for the polyketide synthase stlB in stalk morphogenesis.</title>
        <authorList>
            <person name="Narita B."/>
            <person name="Kawabe Y."/>
            <person name="Kin K."/>
            <person name="Saito T."/>
            <person name="Gibbs R."/>
            <person name="Kuspa A."/>
            <person name="Muzny D."/>
            <person name="Queller D."/>
            <person name="Richards S."/>
            <person name="Strassman J."/>
            <person name="Sucgang R."/>
            <person name="Worley K."/>
            <person name="Schaap P."/>
        </authorList>
    </citation>
    <scope>NUCLEOTIDE SEQUENCE</scope>
    <source>
        <strain evidence="3">QSvi11</strain>
    </source>
</reference>
<dbReference type="AlphaFoldDB" id="A0A8J4V697"/>
<dbReference type="SUPFAM" id="SSF56281">
    <property type="entry name" value="Metallo-hydrolase/oxidoreductase"/>
    <property type="match status" value="1"/>
</dbReference>